<gene>
    <name evidence="1" type="ORF">TNCV_3605931</name>
</gene>
<protein>
    <submittedName>
        <fullName evidence="1">Uncharacterized protein</fullName>
    </submittedName>
</protein>
<organism evidence="1 2">
    <name type="scientific">Trichonephila clavipes</name>
    <name type="common">Golden silk orbweaver</name>
    <name type="synonym">Nephila clavipes</name>
    <dbReference type="NCBI Taxonomy" id="2585209"/>
    <lineage>
        <taxon>Eukaryota</taxon>
        <taxon>Metazoa</taxon>
        <taxon>Ecdysozoa</taxon>
        <taxon>Arthropoda</taxon>
        <taxon>Chelicerata</taxon>
        <taxon>Arachnida</taxon>
        <taxon>Araneae</taxon>
        <taxon>Araneomorphae</taxon>
        <taxon>Entelegynae</taxon>
        <taxon>Araneoidea</taxon>
        <taxon>Nephilidae</taxon>
        <taxon>Trichonephila</taxon>
    </lineage>
</organism>
<comment type="caution">
    <text evidence="1">The sequence shown here is derived from an EMBL/GenBank/DDBJ whole genome shotgun (WGS) entry which is preliminary data.</text>
</comment>
<dbReference type="AlphaFoldDB" id="A0A8X6RM69"/>
<sequence length="122" mass="13315">MPCSSQGIGFPGPTQTRKTIIQMKARQTLSGHFKRLGGRRLSIAALTHAGILDHWATAALSIHERETADEKVAAIAERSLARRYSCQIVGSDPGATKDLPWRGAGVQGSKFSHWYDVEAWSV</sequence>
<name>A0A8X6RM69_TRICX</name>
<evidence type="ECO:0000313" key="2">
    <source>
        <dbReference type="Proteomes" id="UP000887159"/>
    </source>
</evidence>
<proteinExistence type="predicted"/>
<dbReference type="EMBL" id="BMAU01021183">
    <property type="protein sequence ID" value="GFX95134.1"/>
    <property type="molecule type" value="Genomic_DNA"/>
</dbReference>
<keyword evidence="2" id="KW-1185">Reference proteome</keyword>
<dbReference type="Proteomes" id="UP000887159">
    <property type="component" value="Unassembled WGS sequence"/>
</dbReference>
<accession>A0A8X6RM69</accession>
<evidence type="ECO:0000313" key="1">
    <source>
        <dbReference type="EMBL" id="GFX95134.1"/>
    </source>
</evidence>
<reference evidence="1" key="1">
    <citation type="submission" date="2020-08" db="EMBL/GenBank/DDBJ databases">
        <title>Multicomponent nature underlies the extraordinary mechanical properties of spider dragline silk.</title>
        <authorList>
            <person name="Kono N."/>
            <person name="Nakamura H."/>
            <person name="Mori M."/>
            <person name="Yoshida Y."/>
            <person name="Ohtoshi R."/>
            <person name="Malay A.D."/>
            <person name="Moran D.A.P."/>
            <person name="Tomita M."/>
            <person name="Numata K."/>
            <person name="Arakawa K."/>
        </authorList>
    </citation>
    <scope>NUCLEOTIDE SEQUENCE</scope>
</reference>